<dbReference type="RefSeq" id="WP_345312991.1">
    <property type="nucleotide sequence ID" value="NZ_BAABIE010000005.1"/>
</dbReference>
<feature type="transmembrane region" description="Helical" evidence="2">
    <location>
        <begin position="105"/>
        <end position="126"/>
    </location>
</feature>
<accession>A0ABP8Z4L5</accession>
<proteinExistence type="predicted"/>
<protein>
    <recommendedName>
        <fullName evidence="5">J domain-containing protein</fullName>
    </recommendedName>
</protein>
<evidence type="ECO:0000256" key="2">
    <source>
        <dbReference type="SAM" id="Phobius"/>
    </source>
</evidence>
<evidence type="ECO:0000313" key="3">
    <source>
        <dbReference type="EMBL" id="GAA4746279.1"/>
    </source>
</evidence>
<evidence type="ECO:0000313" key="4">
    <source>
        <dbReference type="Proteomes" id="UP001500822"/>
    </source>
</evidence>
<feature type="compositionally biased region" description="Low complexity" evidence="1">
    <location>
        <begin position="139"/>
        <end position="149"/>
    </location>
</feature>
<feature type="compositionally biased region" description="Polar residues" evidence="1">
    <location>
        <begin position="150"/>
        <end position="168"/>
    </location>
</feature>
<evidence type="ECO:0008006" key="5">
    <source>
        <dbReference type="Google" id="ProtNLM"/>
    </source>
</evidence>
<evidence type="ECO:0000256" key="1">
    <source>
        <dbReference type="SAM" id="MobiDB-lite"/>
    </source>
</evidence>
<gene>
    <name evidence="3" type="ORF">GCM10023217_14850</name>
</gene>
<organism evidence="3 4">
    <name type="scientific">Gordonia alkaliphila</name>
    <dbReference type="NCBI Taxonomy" id="1053547"/>
    <lineage>
        <taxon>Bacteria</taxon>
        <taxon>Bacillati</taxon>
        <taxon>Actinomycetota</taxon>
        <taxon>Actinomycetes</taxon>
        <taxon>Mycobacteriales</taxon>
        <taxon>Gordoniaceae</taxon>
        <taxon>Gordonia</taxon>
    </lineage>
</organism>
<keyword evidence="2" id="KW-0812">Transmembrane</keyword>
<keyword evidence="2" id="KW-0472">Membrane</keyword>
<name>A0ABP8Z4L5_9ACTN</name>
<comment type="caution">
    <text evidence="3">The sequence shown here is derived from an EMBL/GenBank/DDBJ whole genome shotgun (WGS) entry which is preliminary data.</text>
</comment>
<dbReference type="Proteomes" id="UP001500822">
    <property type="component" value="Unassembled WGS sequence"/>
</dbReference>
<sequence length="334" mass="35939">MPEMPPSVDFYAALGLDRAASPRNLVAELTRRIGQTPPGPARIPLEQARAVLGDLGKRRVYDARLNNPQAHPWTPDELHNLAMAPAPHQPSGIARFIGDGRQRTIILSVVAAALSVLLIVVVAFGGSDEEVASSVAAASSGAAKESSTSPTSSKFVPDSQSARGDSPTQMVVTTGTIDLSAALKPYGFVRTRAEPIPYFKRAKVTDEGTAVVDMQISDPGLFSYSGLINLEWRVTFAPTKDNTAVEIVKVEGFEQWQTDGRDKSDIDDSALVGGSARAGKTEYLAVREEDGEVRPLLTTRNVQFGAGNPLMLWQGLASDMSRLIYFGELQPYKK</sequence>
<reference evidence="4" key="1">
    <citation type="journal article" date="2019" name="Int. J. Syst. Evol. Microbiol.">
        <title>The Global Catalogue of Microorganisms (GCM) 10K type strain sequencing project: providing services to taxonomists for standard genome sequencing and annotation.</title>
        <authorList>
            <consortium name="The Broad Institute Genomics Platform"/>
            <consortium name="The Broad Institute Genome Sequencing Center for Infectious Disease"/>
            <person name="Wu L."/>
            <person name="Ma J."/>
        </authorList>
    </citation>
    <scope>NUCLEOTIDE SEQUENCE [LARGE SCALE GENOMIC DNA]</scope>
    <source>
        <strain evidence="4">JCM 18077</strain>
    </source>
</reference>
<keyword evidence="2" id="KW-1133">Transmembrane helix</keyword>
<feature type="region of interest" description="Disordered" evidence="1">
    <location>
        <begin position="139"/>
        <end position="168"/>
    </location>
</feature>
<keyword evidence="4" id="KW-1185">Reference proteome</keyword>
<dbReference type="EMBL" id="BAABIE010000005">
    <property type="protein sequence ID" value="GAA4746279.1"/>
    <property type="molecule type" value="Genomic_DNA"/>
</dbReference>